<evidence type="ECO:0000256" key="2">
    <source>
        <dbReference type="ARBA" id="ARBA00022475"/>
    </source>
</evidence>
<reference evidence="11" key="1">
    <citation type="submission" date="2024-04" db="EMBL/GenBank/DDBJ databases">
        <authorList>
            <consortium name="Molecular Ecology Group"/>
        </authorList>
    </citation>
    <scope>NUCLEOTIDE SEQUENCE</scope>
</reference>
<feature type="transmembrane region" description="Helical" evidence="10">
    <location>
        <begin position="285"/>
        <end position="305"/>
    </location>
</feature>
<evidence type="ECO:0000256" key="6">
    <source>
        <dbReference type="ARBA" id="ARBA00022989"/>
    </source>
</evidence>
<keyword evidence="6 10" id="KW-1133">Transmembrane helix</keyword>
<dbReference type="Pfam" id="PF02949">
    <property type="entry name" value="7tm_6"/>
    <property type="match status" value="1"/>
</dbReference>
<evidence type="ECO:0000256" key="7">
    <source>
        <dbReference type="ARBA" id="ARBA00023136"/>
    </source>
</evidence>
<protein>
    <recommendedName>
        <fullName evidence="10">Odorant receptor</fullName>
    </recommendedName>
</protein>
<feature type="transmembrane region" description="Helical" evidence="10">
    <location>
        <begin position="88"/>
        <end position="107"/>
    </location>
</feature>
<keyword evidence="3 10" id="KW-0716">Sensory transduction</keyword>
<gene>
    <name evidence="11" type="ORF">LPLAT_LOCUS14169</name>
</gene>
<comment type="subcellular location">
    <subcellularLocation>
        <location evidence="1 10">Cell membrane</location>
        <topology evidence="1 10">Multi-pass membrane protein</topology>
    </subcellularLocation>
</comment>
<dbReference type="Proteomes" id="UP001497644">
    <property type="component" value="Chromosome 9"/>
</dbReference>
<dbReference type="InterPro" id="IPR004117">
    <property type="entry name" value="7tm6_olfct_rcpt"/>
</dbReference>
<evidence type="ECO:0000313" key="11">
    <source>
        <dbReference type="EMBL" id="CAL1689194.1"/>
    </source>
</evidence>
<keyword evidence="4 10" id="KW-0812">Transmembrane</keyword>
<dbReference type="GO" id="GO:0004984">
    <property type="term" value="F:olfactory receptor activity"/>
    <property type="evidence" value="ECO:0007669"/>
    <property type="project" value="InterPro"/>
</dbReference>
<dbReference type="PANTHER" id="PTHR21137">
    <property type="entry name" value="ODORANT RECEPTOR"/>
    <property type="match status" value="1"/>
</dbReference>
<keyword evidence="7 10" id="KW-0472">Membrane</keyword>
<evidence type="ECO:0000256" key="1">
    <source>
        <dbReference type="ARBA" id="ARBA00004651"/>
    </source>
</evidence>
<comment type="similarity">
    <text evidence="10">Belongs to the insect chemoreceptor superfamily. Heteromeric odorant receptor channel (TC 1.A.69) family.</text>
</comment>
<proteinExistence type="inferred from homology"/>
<evidence type="ECO:0000313" key="12">
    <source>
        <dbReference type="Proteomes" id="UP001497644"/>
    </source>
</evidence>
<sequence length="412" mass="47298">MHGTLMQKTNPIATIYDHEKDIRLSIQLNRWILKPIGVWPKSAETSWTEKYIYILVNVICTSLIGFLFIPCAAYMALEVEDTYNTLKLSGPLSFCLMAVIKYSSLIFRENDIRRGIEHIENDWMNTQHYEDRIIMIRNAKFGRRLVTICAFFMYGGAVFYYLAMPFSNGKVTEADGNLTYRPLVYPVARVIIDARYSPISEIFFWVQCLSGFIAHSITAGACSVAAVFAMHAYGRLEVLMQWIKHLVDGREDFHGNLDKRLSMIVQQHVRILHFISLTDKVLREISVVEIVGCTLNMCFLGYYTITEWNSKEPARYITYIVLLISLTFNIFIFCYIGELVAEQCRKIGEVSYMIDWYRLPERKGLALVLMIAMSNSSVKFTAGNLFELSLSTFGDVVKTSVAYLNMLRTLTS</sequence>
<dbReference type="EMBL" id="OZ034832">
    <property type="protein sequence ID" value="CAL1689194.1"/>
    <property type="molecule type" value="Genomic_DNA"/>
</dbReference>
<evidence type="ECO:0000256" key="10">
    <source>
        <dbReference type="RuleBase" id="RU351113"/>
    </source>
</evidence>
<feature type="transmembrane region" description="Helical" evidence="10">
    <location>
        <begin position="317"/>
        <end position="336"/>
    </location>
</feature>
<feature type="transmembrane region" description="Helical" evidence="10">
    <location>
        <begin position="51"/>
        <end position="76"/>
    </location>
</feature>
<keyword evidence="12" id="KW-1185">Reference proteome</keyword>
<dbReference type="GO" id="GO:0007165">
    <property type="term" value="P:signal transduction"/>
    <property type="evidence" value="ECO:0007669"/>
    <property type="project" value="UniProtKB-KW"/>
</dbReference>
<evidence type="ECO:0000256" key="9">
    <source>
        <dbReference type="ARBA" id="ARBA00023224"/>
    </source>
</evidence>
<dbReference type="AlphaFoldDB" id="A0AAV2PC84"/>
<feature type="transmembrane region" description="Helical" evidence="10">
    <location>
        <begin position="202"/>
        <end position="230"/>
    </location>
</feature>
<dbReference type="PANTHER" id="PTHR21137:SF35">
    <property type="entry name" value="ODORANT RECEPTOR 19A-RELATED"/>
    <property type="match status" value="1"/>
</dbReference>
<evidence type="ECO:0000256" key="8">
    <source>
        <dbReference type="ARBA" id="ARBA00023170"/>
    </source>
</evidence>
<dbReference type="GO" id="GO:0005549">
    <property type="term" value="F:odorant binding"/>
    <property type="evidence" value="ECO:0007669"/>
    <property type="project" value="InterPro"/>
</dbReference>
<accession>A0AAV2PC84</accession>
<evidence type="ECO:0000256" key="5">
    <source>
        <dbReference type="ARBA" id="ARBA00022725"/>
    </source>
</evidence>
<keyword evidence="8 10" id="KW-0675">Receptor</keyword>
<comment type="caution">
    <text evidence="10">Lacks conserved residue(s) required for the propagation of feature annotation.</text>
</comment>
<keyword evidence="9 10" id="KW-0807">Transducer</keyword>
<organism evidence="11 12">
    <name type="scientific">Lasius platythorax</name>
    <dbReference type="NCBI Taxonomy" id="488582"/>
    <lineage>
        <taxon>Eukaryota</taxon>
        <taxon>Metazoa</taxon>
        <taxon>Ecdysozoa</taxon>
        <taxon>Arthropoda</taxon>
        <taxon>Hexapoda</taxon>
        <taxon>Insecta</taxon>
        <taxon>Pterygota</taxon>
        <taxon>Neoptera</taxon>
        <taxon>Endopterygota</taxon>
        <taxon>Hymenoptera</taxon>
        <taxon>Apocrita</taxon>
        <taxon>Aculeata</taxon>
        <taxon>Formicoidea</taxon>
        <taxon>Formicidae</taxon>
        <taxon>Formicinae</taxon>
        <taxon>Lasius</taxon>
        <taxon>Lasius</taxon>
    </lineage>
</organism>
<dbReference type="GO" id="GO:0005886">
    <property type="term" value="C:plasma membrane"/>
    <property type="evidence" value="ECO:0007669"/>
    <property type="project" value="UniProtKB-SubCell"/>
</dbReference>
<evidence type="ECO:0000256" key="4">
    <source>
        <dbReference type="ARBA" id="ARBA00022692"/>
    </source>
</evidence>
<evidence type="ECO:0000256" key="3">
    <source>
        <dbReference type="ARBA" id="ARBA00022606"/>
    </source>
</evidence>
<feature type="transmembrane region" description="Helical" evidence="10">
    <location>
        <begin position="145"/>
        <end position="163"/>
    </location>
</feature>
<name>A0AAV2PC84_9HYME</name>
<keyword evidence="5 10" id="KW-0552">Olfaction</keyword>
<keyword evidence="2" id="KW-1003">Cell membrane</keyword>